<dbReference type="AlphaFoldDB" id="A0A5N6XUR7"/>
<proteinExistence type="predicted"/>
<dbReference type="EMBL" id="ML737188">
    <property type="protein sequence ID" value="KAE8336914.1"/>
    <property type="molecule type" value="Genomic_DNA"/>
</dbReference>
<dbReference type="OrthoDB" id="3800738at2759"/>
<sequence>MAMPCPHPLSARASPFPHSQQHLLTPELDEPSLIPPKRINMDLENEPHMIFHLIEIIEQILLETDTRTLLTSAQLVCHKWHKAIKWSPRIQSALFFNPSLNLHHPRITNPFVSEIIGKFATLTVGPCLLRPEASWRKMLPQQPPVSFIKIRHAHSKYNDDVVEITPVGELRMQHLADAMGSYDARVLYGMRKFSSTLLHHPLSPVILLNDGSVLDTNEKCDLFVYDPEYTPRQFSWVKGELVSVMDMLFERLEGCYSTVRRDPRRWW</sequence>
<dbReference type="SUPFAM" id="SSF81383">
    <property type="entry name" value="F-box domain"/>
    <property type="match status" value="1"/>
</dbReference>
<accession>A0A5N6XUR7</accession>
<dbReference type="Proteomes" id="UP000325558">
    <property type="component" value="Unassembled WGS sequence"/>
</dbReference>
<evidence type="ECO:0000313" key="1">
    <source>
        <dbReference type="EMBL" id="KAE8336914.1"/>
    </source>
</evidence>
<dbReference type="InterPro" id="IPR036047">
    <property type="entry name" value="F-box-like_dom_sf"/>
</dbReference>
<reference evidence="1" key="1">
    <citation type="submission" date="2019-04" db="EMBL/GenBank/DDBJ databases">
        <title>Friends and foes A comparative genomics study of 23 Aspergillus species from section Flavi.</title>
        <authorList>
            <consortium name="DOE Joint Genome Institute"/>
            <person name="Kjaerbolling I."/>
            <person name="Vesth T."/>
            <person name="Frisvad J.C."/>
            <person name="Nybo J.L."/>
            <person name="Theobald S."/>
            <person name="Kildgaard S."/>
            <person name="Isbrandt T."/>
            <person name="Kuo A."/>
            <person name="Sato A."/>
            <person name="Lyhne E.K."/>
            <person name="Kogle M.E."/>
            <person name="Wiebenga A."/>
            <person name="Kun R.S."/>
            <person name="Lubbers R.J."/>
            <person name="Makela M.R."/>
            <person name="Barry K."/>
            <person name="Chovatia M."/>
            <person name="Clum A."/>
            <person name="Daum C."/>
            <person name="Haridas S."/>
            <person name="He G."/>
            <person name="LaButti K."/>
            <person name="Lipzen A."/>
            <person name="Mondo S."/>
            <person name="Riley R."/>
            <person name="Salamov A."/>
            <person name="Simmons B.A."/>
            <person name="Magnuson J.K."/>
            <person name="Henrissat B."/>
            <person name="Mortensen U.H."/>
            <person name="Larsen T.O."/>
            <person name="Devries R.P."/>
            <person name="Grigoriev I.V."/>
            <person name="Machida M."/>
            <person name="Baker S.E."/>
            <person name="Andersen M.R."/>
        </authorList>
    </citation>
    <scope>NUCLEOTIDE SEQUENCE</scope>
    <source>
        <strain evidence="1">CBS 117612</strain>
    </source>
</reference>
<gene>
    <name evidence="1" type="ORF">BDV24DRAFT_154821</name>
</gene>
<organism evidence="1">
    <name type="scientific">Aspergillus arachidicola</name>
    <dbReference type="NCBI Taxonomy" id="656916"/>
    <lineage>
        <taxon>Eukaryota</taxon>
        <taxon>Fungi</taxon>
        <taxon>Dikarya</taxon>
        <taxon>Ascomycota</taxon>
        <taxon>Pezizomycotina</taxon>
        <taxon>Eurotiomycetes</taxon>
        <taxon>Eurotiomycetidae</taxon>
        <taxon>Eurotiales</taxon>
        <taxon>Aspergillaceae</taxon>
        <taxon>Aspergillus</taxon>
        <taxon>Aspergillus subgen. Circumdati</taxon>
    </lineage>
</organism>
<protein>
    <recommendedName>
        <fullName evidence="2">F-box domain-containing protein</fullName>
    </recommendedName>
</protein>
<name>A0A5N6XUR7_9EURO</name>
<evidence type="ECO:0008006" key="2">
    <source>
        <dbReference type="Google" id="ProtNLM"/>
    </source>
</evidence>